<dbReference type="PRINTS" id="PR00455">
    <property type="entry name" value="HTHTETR"/>
</dbReference>
<dbReference type="PANTHER" id="PTHR30328:SF54">
    <property type="entry name" value="HTH-TYPE TRANSCRIPTIONAL REPRESSOR SCO4008"/>
    <property type="match status" value="1"/>
</dbReference>
<evidence type="ECO:0000259" key="3">
    <source>
        <dbReference type="PROSITE" id="PS50977"/>
    </source>
</evidence>
<dbReference type="PROSITE" id="PS50977">
    <property type="entry name" value="HTH_TETR_2"/>
    <property type="match status" value="1"/>
</dbReference>
<reference evidence="4 5" key="1">
    <citation type="submission" date="2019-03" db="EMBL/GenBank/DDBJ databases">
        <title>Draft genome sequences of novel Actinobacteria.</title>
        <authorList>
            <person name="Sahin N."/>
            <person name="Ay H."/>
            <person name="Saygin H."/>
        </authorList>
    </citation>
    <scope>NUCLEOTIDE SEQUENCE [LARGE SCALE GENOMIC DNA]</scope>
    <source>
        <strain evidence="4 5">7K502</strain>
    </source>
</reference>
<dbReference type="OrthoDB" id="4726108at2"/>
<accession>A0A4R4Z2S0</accession>
<dbReference type="Gene3D" id="1.10.357.10">
    <property type="entry name" value="Tetracycline Repressor, domain 2"/>
    <property type="match status" value="1"/>
</dbReference>
<dbReference type="Pfam" id="PF17926">
    <property type="entry name" value="TetR_C_21"/>
    <property type="match status" value="1"/>
</dbReference>
<protein>
    <submittedName>
        <fullName evidence="4">TetR/AcrR family transcriptional regulator</fullName>
    </submittedName>
</protein>
<dbReference type="InterPro" id="IPR001647">
    <property type="entry name" value="HTH_TetR"/>
</dbReference>
<evidence type="ECO:0000256" key="2">
    <source>
        <dbReference type="PROSITE-ProRule" id="PRU00335"/>
    </source>
</evidence>
<evidence type="ECO:0000256" key="1">
    <source>
        <dbReference type="ARBA" id="ARBA00023125"/>
    </source>
</evidence>
<dbReference type="InterPro" id="IPR009057">
    <property type="entry name" value="Homeodomain-like_sf"/>
</dbReference>
<proteinExistence type="predicted"/>
<feature type="domain" description="HTH tetR-type" evidence="3">
    <location>
        <begin position="140"/>
        <end position="200"/>
    </location>
</feature>
<organism evidence="4 5">
    <name type="scientific">Saccharopolyspora elongata</name>
    <dbReference type="NCBI Taxonomy" id="2530387"/>
    <lineage>
        <taxon>Bacteria</taxon>
        <taxon>Bacillati</taxon>
        <taxon>Actinomycetota</taxon>
        <taxon>Actinomycetes</taxon>
        <taxon>Pseudonocardiales</taxon>
        <taxon>Pseudonocardiaceae</taxon>
        <taxon>Saccharopolyspora</taxon>
    </lineage>
</organism>
<dbReference type="Proteomes" id="UP000294947">
    <property type="component" value="Unassembled WGS sequence"/>
</dbReference>
<keyword evidence="1 2" id="KW-0238">DNA-binding</keyword>
<feature type="DNA-binding region" description="H-T-H motif" evidence="2">
    <location>
        <begin position="163"/>
        <end position="182"/>
    </location>
</feature>
<dbReference type="GO" id="GO:0003677">
    <property type="term" value="F:DNA binding"/>
    <property type="evidence" value="ECO:0007669"/>
    <property type="project" value="UniProtKB-UniRule"/>
</dbReference>
<keyword evidence="5" id="KW-1185">Reference proteome</keyword>
<gene>
    <name evidence="4" type="ORF">E1288_12840</name>
</gene>
<comment type="caution">
    <text evidence="4">The sequence shown here is derived from an EMBL/GenBank/DDBJ whole genome shotgun (WGS) entry which is preliminary data.</text>
</comment>
<dbReference type="InterPro" id="IPR036271">
    <property type="entry name" value="Tet_transcr_reg_TetR-rel_C_sf"/>
</dbReference>
<dbReference type="InterPro" id="IPR050109">
    <property type="entry name" value="HTH-type_TetR-like_transc_reg"/>
</dbReference>
<dbReference type="SUPFAM" id="SSF48498">
    <property type="entry name" value="Tetracyclin repressor-like, C-terminal domain"/>
    <property type="match status" value="1"/>
</dbReference>
<evidence type="ECO:0000313" key="5">
    <source>
        <dbReference type="Proteomes" id="UP000294947"/>
    </source>
</evidence>
<sequence>MSIRPSGPAYFWRVRYGSMSSRCPSKDISQPAMPSHRRCTPLRPLGPDTAASAAFGAGPEHAAVSAAVPANPAATVVRSTFLRLTPLAGAAHDVHMVGPPHCGRRLLRPALIKLSGSVPNELVRSIRLWQTAHAMPRDATPTKKRILAAAVAEFAEHGISGARIDRIATRAEANKRAIYDHFGDKRELFGIVLADQLDRLAGEVELHADRIPEFVGELFDYCAAHPELVRLVQWEALSLPANQAPNHARRSASYQVKVDAIAEAQRRGHVDPGLDPRRILLLLIGMAEWTLYVPQLATMIAGEPTNTPEQRADHRAFLVALAQQLLQPRDHPES</sequence>
<dbReference type="EMBL" id="SMKW01000013">
    <property type="protein sequence ID" value="TDD52288.1"/>
    <property type="molecule type" value="Genomic_DNA"/>
</dbReference>
<dbReference type="AlphaFoldDB" id="A0A4R4Z2S0"/>
<dbReference type="Pfam" id="PF00440">
    <property type="entry name" value="TetR_N"/>
    <property type="match status" value="1"/>
</dbReference>
<dbReference type="GO" id="GO:0006355">
    <property type="term" value="P:regulation of DNA-templated transcription"/>
    <property type="evidence" value="ECO:0007669"/>
    <property type="project" value="UniProtKB-ARBA"/>
</dbReference>
<name>A0A4R4Z2S0_9PSEU</name>
<dbReference type="InterPro" id="IPR041467">
    <property type="entry name" value="Sco4008_C"/>
</dbReference>
<dbReference type="SUPFAM" id="SSF46689">
    <property type="entry name" value="Homeodomain-like"/>
    <property type="match status" value="1"/>
</dbReference>
<evidence type="ECO:0000313" key="4">
    <source>
        <dbReference type="EMBL" id="TDD52288.1"/>
    </source>
</evidence>
<dbReference type="PANTHER" id="PTHR30328">
    <property type="entry name" value="TRANSCRIPTIONAL REPRESSOR"/>
    <property type="match status" value="1"/>
</dbReference>